<name>A0A4Y9QUJ7_9BACT</name>
<dbReference type="RefSeq" id="WP_135073032.1">
    <property type="nucleotide sequence ID" value="NZ_SPSB01000002.1"/>
</dbReference>
<gene>
    <name evidence="2" type="ORF">E4S40_08595</name>
</gene>
<dbReference type="Gene3D" id="2.40.160.20">
    <property type="match status" value="1"/>
</dbReference>
<dbReference type="SUPFAM" id="SSF56925">
    <property type="entry name" value="OMPA-like"/>
    <property type="match status" value="1"/>
</dbReference>
<dbReference type="OrthoDB" id="1492607at2"/>
<dbReference type="AlphaFoldDB" id="A0A4Y9QUJ7"/>
<organism evidence="2 3">
    <name type="scientific">Algoriphagus kandeliae</name>
    <dbReference type="NCBI Taxonomy" id="2562278"/>
    <lineage>
        <taxon>Bacteria</taxon>
        <taxon>Pseudomonadati</taxon>
        <taxon>Bacteroidota</taxon>
        <taxon>Cytophagia</taxon>
        <taxon>Cytophagales</taxon>
        <taxon>Cyclobacteriaceae</taxon>
        <taxon>Algoriphagus</taxon>
    </lineage>
</organism>
<feature type="signal peptide" evidence="1">
    <location>
        <begin position="1"/>
        <end position="19"/>
    </location>
</feature>
<proteinExistence type="predicted"/>
<feature type="chain" id="PRO_5021406273" description="Outer membrane protein beta-barrel domain-containing protein" evidence="1">
    <location>
        <begin position="20"/>
        <end position="228"/>
    </location>
</feature>
<evidence type="ECO:0000313" key="3">
    <source>
        <dbReference type="Proteomes" id="UP000297647"/>
    </source>
</evidence>
<sequence>MSRLFSILLFCLFSHFASAQFFLAGGHFNGSIPVGKLKEETGSLFFPTISGIFLHEFQSAPIQIGLELGYGIYGSKVERRTDLYPGFSDELRLRRNNNLATGMAVIRFLPAVNTKITPFFEAQMGVNYLYTRYKIRETILAEESIESDKDFEDWALAYRIGGGLQFPIDEFLKLEFRATFQDGNSVRFLQKGDVTYLPDEGIFEYNIRRSPLQYMTFSVGLIYYDLFH</sequence>
<dbReference type="EMBL" id="SPSB01000002">
    <property type="protein sequence ID" value="TFV96271.1"/>
    <property type="molecule type" value="Genomic_DNA"/>
</dbReference>
<evidence type="ECO:0000256" key="1">
    <source>
        <dbReference type="SAM" id="SignalP"/>
    </source>
</evidence>
<keyword evidence="1" id="KW-0732">Signal</keyword>
<accession>A0A4Y9QUJ7</accession>
<dbReference type="InterPro" id="IPR011250">
    <property type="entry name" value="OMP/PagP_B-barrel"/>
</dbReference>
<reference evidence="2 3" key="1">
    <citation type="submission" date="2019-03" db="EMBL/GenBank/DDBJ databases">
        <title>Algoriphagus sp. nov, a new strain isolated from root system soil of mangrove plant Kandelia.</title>
        <authorList>
            <person name="Yin Q."/>
            <person name="Wang K."/>
            <person name="Song Z."/>
        </authorList>
    </citation>
    <scope>NUCLEOTIDE SEQUENCE [LARGE SCALE GENOMIC DNA]</scope>
    <source>
        <strain evidence="2 3">XY-J91</strain>
    </source>
</reference>
<protein>
    <recommendedName>
        <fullName evidence="4">Outer membrane protein beta-barrel domain-containing protein</fullName>
    </recommendedName>
</protein>
<keyword evidence="3" id="KW-1185">Reference proteome</keyword>
<comment type="caution">
    <text evidence="2">The sequence shown here is derived from an EMBL/GenBank/DDBJ whole genome shotgun (WGS) entry which is preliminary data.</text>
</comment>
<evidence type="ECO:0000313" key="2">
    <source>
        <dbReference type="EMBL" id="TFV96271.1"/>
    </source>
</evidence>
<evidence type="ECO:0008006" key="4">
    <source>
        <dbReference type="Google" id="ProtNLM"/>
    </source>
</evidence>
<dbReference type="Proteomes" id="UP000297647">
    <property type="component" value="Unassembled WGS sequence"/>
</dbReference>